<accession>A0A2R5GWE6</accession>
<evidence type="ECO:0000256" key="7">
    <source>
        <dbReference type="SAM" id="SignalP"/>
    </source>
</evidence>
<feature type="compositionally biased region" description="Basic and acidic residues" evidence="5">
    <location>
        <begin position="97"/>
        <end position="115"/>
    </location>
</feature>
<feature type="domain" description="EamA" evidence="8">
    <location>
        <begin position="121"/>
        <end position="272"/>
    </location>
</feature>
<name>A0A2R5GWE6_9STRA</name>
<dbReference type="InterPro" id="IPR037185">
    <property type="entry name" value="EmrE-like"/>
</dbReference>
<feature type="transmembrane region" description="Helical" evidence="6">
    <location>
        <begin position="351"/>
        <end position="369"/>
    </location>
</feature>
<sequence length="466" mass="49541">MANAAAALLISTLCQFLPLRSHAAQTTYHSLISSAASAAPPNNTAASVGANHQQINNNSVDIEDDNPASIMFAPNTHDHQAEHQTDVAESLLENQEQSDHNEFQDNTHAGPKENSKQKWRRGFALLLAVVVIWVISSFMVQFIEGQLAAPFFLTYLGTALFVVLLPVSWATGSLGRILENDRLAARGDARWDRKKASLRETVRGALSMSGFWFLAILTYNASLQYTSVTSSTILSSTSAVFTLVLGALFRVERPTIMHAIGVATCVFGSVLVGLADSGDQDASAAKETFWGDLASLLSAFFYACYTLVIGYHFPNGDESVDMALVFGVVGVANIVLLTPVVIILHTTGYESLAGLTPGIFAFILLQGLLDNVVSDYLWARAVLLTSPTVTTVGLSLTMPLSAALDIVLMSHMPAPLTVLGGLLVTVGFFAVSAKPSQTDADDNVDATLNQTDNGTSNATSGALANA</sequence>
<evidence type="ECO:0000259" key="8">
    <source>
        <dbReference type="Pfam" id="PF00892"/>
    </source>
</evidence>
<feature type="signal peptide" evidence="7">
    <location>
        <begin position="1"/>
        <end position="23"/>
    </location>
</feature>
<dbReference type="OrthoDB" id="1436450at2759"/>
<feature type="transmembrane region" description="Helical" evidence="6">
    <location>
        <begin position="201"/>
        <end position="219"/>
    </location>
</feature>
<comment type="subcellular location">
    <subcellularLocation>
        <location evidence="1">Membrane</location>
        <topology evidence="1">Multi-pass membrane protein</topology>
    </subcellularLocation>
</comment>
<proteinExistence type="predicted"/>
<dbReference type="EMBL" id="BEYU01000179">
    <property type="protein sequence ID" value="GBG34088.1"/>
    <property type="molecule type" value="Genomic_DNA"/>
</dbReference>
<feature type="transmembrane region" description="Helical" evidence="6">
    <location>
        <begin position="122"/>
        <end position="140"/>
    </location>
</feature>
<feature type="transmembrane region" description="Helical" evidence="6">
    <location>
        <begin position="289"/>
        <end position="311"/>
    </location>
</feature>
<feature type="transmembrane region" description="Helical" evidence="6">
    <location>
        <begin position="416"/>
        <end position="433"/>
    </location>
</feature>
<dbReference type="PANTHER" id="PTHR23051">
    <property type="entry name" value="SOLUTE CARRIER FAMILY 35, MEMBER F5"/>
    <property type="match status" value="1"/>
</dbReference>
<feature type="transmembrane region" description="Helical" evidence="6">
    <location>
        <begin position="231"/>
        <end position="249"/>
    </location>
</feature>
<dbReference type="InParanoid" id="A0A2R5GWE6"/>
<evidence type="ECO:0000313" key="9">
    <source>
        <dbReference type="EMBL" id="GBG34088.1"/>
    </source>
</evidence>
<feature type="region of interest" description="Disordered" evidence="5">
    <location>
        <begin position="94"/>
        <end position="115"/>
    </location>
</feature>
<dbReference type="Proteomes" id="UP000241890">
    <property type="component" value="Unassembled WGS sequence"/>
</dbReference>
<dbReference type="Pfam" id="PF00892">
    <property type="entry name" value="EamA"/>
    <property type="match status" value="1"/>
</dbReference>
<evidence type="ECO:0000256" key="4">
    <source>
        <dbReference type="ARBA" id="ARBA00023136"/>
    </source>
</evidence>
<dbReference type="SUPFAM" id="SSF103481">
    <property type="entry name" value="Multidrug resistance efflux transporter EmrE"/>
    <property type="match status" value="1"/>
</dbReference>
<keyword evidence="2 6" id="KW-0812">Transmembrane</keyword>
<evidence type="ECO:0000256" key="3">
    <source>
        <dbReference type="ARBA" id="ARBA00022989"/>
    </source>
</evidence>
<organism evidence="9 10">
    <name type="scientific">Hondaea fermentalgiana</name>
    <dbReference type="NCBI Taxonomy" id="2315210"/>
    <lineage>
        <taxon>Eukaryota</taxon>
        <taxon>Sar</taxon>
        <taxon>Stramenopiles</taxon>
        <taxon>Bigyra</taxon>
        <taxon>Labyrinthulomycetes</taxon>
        <taxon>Thraustochytrida</taxon>
        <taxon>Thraustochytriidae</taxon>
        <taxon>Hondaea</taxon>
    </lineage>
</organism>
<comment type="caution">
    <text evidence="9">The sequence shown here is derived from an EMBL/GenBank/DDBJ whole genome shotgun (WGS) entry which is preliminary data.</text>
</comment>
<evidence type="ECO:0000256" key="5">
    <source>
        <dbReference type="SAM" id="MobiDB-lite"/>
    </source>
</evidence>
<protein>
    <submittedName>
        <fullName evidence="9">Solute carrier family 35 member F5</fullName>
    </submittedName>
</protein>
<keyword evidence="4 6" id="KW-0472">Membrane</keyword>
<evidence type="ECO:0000256" key="1">
    <source>
        <dbReference type="ARBA" id="ARBA00004141"/>
    </source>
</evidence>
<evidence type="ECO:0000256" key="2">
    <source>
        <dbReference type="ARBA" id="ARBA00022692"/>
    </source>
</evidence>
<feature type="transmembrane region" description="Helical" evidence="6">
    <location>
        <begin position="147"/>
        <end position="169"/>
    </location>
</feature>
<dbReference type="InterPro" id="IPR000620">
    <property type="entry name" value="EamA_dom"/>
</dbReference>
<keyword evidence="3 6" id="KW-1133">Transmembrane helix</keyword>
<keyword evidence="7" id="KW-0732">Signal</keyword>
<evidence type="ECO:0000313" key="10">
    <source>
        <dbReference type="Proteomes" id="UP000241890"/>
    </source>
</evidence>
<dbReference type="GO" id="GO:0016020">
    <property type="term" value="C:membrane"/>
    <property type="evidence" value="ECO:0007669"/>
    <property type="project" value="UniProtKB-SubCell"/>
</dbReference>
<evidence type="ECO:0000256" key="6">
    <source>
        <dbReference type="SAM" id="Phobius"/>
    </source>
</evidence>
<feature type="transmembrane region" description="Helical" evidence="6">
    <location>
        <begin position="323"/>
        <end position="344"/>
    </location>
</feature>
<reference evidence="9 10" key="1">
    <citation type="submission" date="2017-12" db="EMBL/GenBank/DDBJ databases">
        <title>Sequencing, de novo assembly and annotation of complete genome of a new Thraustochytrid species, strain FCC1311.</title>
        <authorList>
            <person name="Sedici K."/>
            <person name="Godart F."/>
            <person name="Aiese Cigliano R."/>
            <person name="Sanseverino W."/>
            <person name="Barakat M."/>
            <person name="Ortet P."/>
            <person name="Marechal E."/>
            <person name="Cagnac O."/>
            <person name="Amato A."/>
        </authorList>
    </citation>
    <scope>NUCLEOTIDE SEQUENCE [LARGE SCALE GENOMIC DNA]</scope>
</reference>
<feature type="transmembrane region" description="Helical" evidence="6">
    <location>
        <begin position="255"/>
        <end position="277"/>
    </location>
</feature>
<dbReference type="AlphaFoldDB" id="A0A2R5GWE6"/>
<gene>
    <name evidence="9" type="ORF">FCC1311_103112</name>
</gene>
<dbReference type="PANTHER" id="PTHR23051:SF0">
    <property type="entry name" value="SOLUTE CARRIER FAMILY 35 MEMBER F5"/>
    <property type="match status" value="1"/>
</dbReference>
<feature type="transmembrane region" description="Helical" evidence="6">
    <location>
        <begin position="381"/>
        <end position="404"/>
    </location>
</feature>
<feature type="chain" id="PRO_5015355298" evidence="7">
    <location>
        <begin position="24"/>
        <end position="466"/>
    </location>
</feature>
<keyword evidence="10" id="KW-1185">Reference proteome</keyword>